<comment type="caution">
    <text evidence="2">The sequence shown here is derived from an EMBL/GenBank/DDBJ whole genome shotgun (WGS) entry which is preliminary data.</text>
</comment>
<name>A0A7J6N0G4_PERCH</name>
<evidence type="ECO:0000313" key="3">
    <source>
        <dbReference type="Proteomes" id="UP000591131"/>
    </source>
</evidence>
<feature type="region of interest" description="Disordered" evidence="1">
    <location>
        <begin position="121"/>
        <end position="254"/>
    </location>
</feature>
<feature type="compositionally biased region" description="Basic residues" evidence="1">
    <location>
        <begin position="1"/>
        <end position="10"/>
    </location>
</feature>
<dbReference type="EMBL" id="JAAPAO010000024">
    <property type="protein sequence ID" value="KAF4676940.1"/>
    <property type="molecule type" value="Genomic_DNA"/>
</dbReference>
<reference evidence="2 3" key="1">
    <citation type="submission" date="2020-04" db="EMBL/GenBank/DDBJ databases">
        <title>Perkinsus chesapeaki whole genome sequence.</title>
        <authorList>
            <person name="Bogema D.R."/>
        </authorList>
    </citation>
    <scope>NUCLEOTIDE SEQUENCE [LARGE SCALE GENOMIC DNA]</scope>
    <source>
        <strain evidence="2">ATCC PRA-425</strain>
    </source>
</reference>
<evidence type="ECO:0000256" key="1">
    <source>
        <dbReference type="SAM" id="MobiDB-lite"/>
    </source>
</evidence>
<dbReference type="Proteomes" id="UP000591131">
    <property type="component" value="Unassembled WGS sequence"/>
</dbReference>
<dbReference type="AlphaFoldDB" id="A0A7J6N0G4"/>
<protein>
    <submittedName>
        <fullName evidence="2">Uncharacterized protein</fullName>
    </submittedName>
</protein>
<sequence length="603" mass="66103">MAPRQSRKHSGSITVGLADMGRTLPHLCPTPLPSQSLASRMASRPSPPSAYQEQPVCEAPKFVPRENVRILPHPPRNREESTTLETPDLGPRLSGETLAELWDAPIEETLPDSKLAKEIIASRNSPVFSPKMGHVRILARPHSTTDSTSHSPPASSGPRSPIPEASPKESSAPSQAPEPSAAPETTASSDASLRDSAGSRVVSSRKLPVSKLKSDRGQRPSQDLGDEDDKTSSGKPSRRRGKGKGKGGGGGRHYRNYHNHHYGCSIDIGAMLNPHVATSATRPALARLVAAVSEETLPAKRLFICRHTSKELVELCQEAVRELSNAPDLTSLTKTARCIGMLEQRMTRSRIVDPDQIECLQSFVDTIWQPMAEAIKSVQPPLQILARIATYYSDSLQRTAMASIGSAVEHAVNGAWQQKALLARSLRRLDIHDVAVDQRCRVAILSRPSITQRFEVQLILTLIHSSPACLLLNETQLAKVLGRIDTQLLERSSPATLMRALLCFDKEQLLEAMPLHILRTLNAIPLIREAISEDEDPSGRMVINVFSQSGMERRVLAAMYAACAADSSDALATFRRSLESQVDCFPFSVDFVLDWRHEIDTQY</sequence>
<keyword evidence="3" id="KW-1185">Reference proteome</keyword>
<accession>A0A7J6N0G4</accession>
<feature type="compositionally biased region" description="Low complexity" evidence="1">
    <location>
        <begin position="141"/>
        <end position="191"/>
    </location>
</feature>
<gene>
    <name evidence="2" type="ORF">FOL47_004182</name>
</gene>
<feature type="region of interest" description="Disordered" evidence="1">
    <location>
        <begin position="1"/>
        <end position="93"/>
    </location>
</feature>
<feature type="compositionally biased region" description="Basic residues" evidence="1">
    <location>
        <begin position="236"/>
        <end position="245"/>
    </location>
</feature>
<evidence type="ECO:0000313" key="2">
    <source>
        <dbReference type="EMBL" id="KAF4676940.1"/>
    </source>
</evidence>
<dbReference type="OrthoDB" id="10547243at2759"/>
<organism evidence="2 3">
    <name type="scientific">Perkinsus chesapeaki</name>
    <name type="common">Clam parasite</name>
    <name type="synonym">Perkinsus andrewsi</name>
    <dbReference type="NCBI Taxonomy" id="330153"/>
    <lineage>
        <taxon>Eukaryota</taxon>
        <taxon>Sar</taxon>
        <taxon>Alveolata</taxon>
        <taxon>Perkinsozoa</taxon>
        <taxon>Perkinsea</taxon>
        <taxon>Perkinsida</taxon>
        <taxon>Perkinsidae</taxon>
        <taxon>Perkinsus</taxon>
    </lineage>
</organism>
<proteinExistence type="predicted"/>